<accession>A0A9U8EK19</accession>
<dbReference type="InterPro" id="IPR006797">
    <property type="entry name" value="PRELI/MSF1_dom"/>
</dbReference>
<evidence type="ECO:0000259" key="1">
    <source>
        <dbReference type="PROSITE" id="PS50904"/>
    </source>
</evidence>
<evidence type="ECO:0000313" key="3">
    <source>
        <dbReference type="RefSeq" id="XP_013090057.2"/>
    </source>
</evidence>
<dbReference type="Pfam" id="PF04707">
    <property type="entry name" value="PRELI"/>
    <property type="match status" value="1"/>
</dbReference>
<sequence length="186" mass="21778">MLAVKTSTSQLYMVAALYHHEGQQHLDMYPTDKEPTVIKVETKEHKIDLNNGADYRRRWFFCQNVVPQIMRVINVLNEQEIIFEEETWLNLHNSNLRIESRNISFSKYARLSEESTFTPSVENPSWTIFEQHGRINVNHLGPLNRVLEMFAKKCFTIGATKALKVMEEILYERCHSEKGNTSQRSC</sequence>
<keyword evidence="2" id="KW-1185">Reference proteome</keyword>
<evidence type="ECO:0000313" key="2">
    <source>
        <dbReference type="Proteomes" id="UP001165740"/>
    </source>
</evidence>
<dbReference type="GeneID" id="106073921"/>
<dbReference type="GO" id="GO:0005758">
    <property type="term" value="C:mitochondrial intermembrane space"/>
    <property type="evidence" value="ECO:0007669"/>
    <property type="project" value="InterPro"/>
</dbReference>
<name>A0A9U8EK19_BIOGL</name>
<feature type="domain" description="PRELI/MSF1" evidence="1">
    <location>
        <begin position="4"/>
        <end position="178"/>
    </location>
</feature>
<dbReference type="PANTHER" id="PTHR11158">
    <property type="entry name" value="MSF1/PX19 RELATED"/>
    <property type="match status" value="1"/>
</dbReference>
<gene>
    <name evidence="3" type="primary">LOC106073921</name>
</gene>
<dbReference type="RefSeq" id="XP_013090057.2">
    <property type="nucleotide sequence ID" value="XM_013234603.2"/>
</dbReference>
<dbReference type="Proteomes" id="UP001165740">
    <property type="component" value="Chromosome 3"/>
</dbReference>
<dbReference type="AlphaFoldDB" id="A0A9U8EK19"/>
<organism evidence="2 3">
    <name type="scientific">Biomphalaria glabrata</name>
    <name type="common">Bloodfluke planorb</name>
    <name type="synonym">Freshwater snail</name>
    <dbReference type="NCBI Taxonomy" id="6526"/>
    <lineage>
        <taxon>Eukaryota</taxon>
        <taxon>Metazoa</taxon>
        <taxon>Spiralia</taxon>
        <taxon>Lophotrochozoa</taxon>
        <taxon>Mollusca</taxon>
        <taxon>Gastropoda</taxon>
        <taxon>Heterobranchia</taxon>
        <taxon>Euthyneura</taxon>
        <taxon>Panpulmonata</taxon>
        <taxon>Hygrophila</taxon>
        <taxon>Lymnaeoidea</taxon>
        <taxon>Planorbidae</taxon>
        <taxon>Biomphalaria</taxon>
    </lineage>
</organism>
<protein>
    <submittedName>
        <fullName evidence="3">PRELI domain-containing protein 2-like isoform X1</fullName>
    </submittedName>
</protein>
<proteinExistence type="predicted"/>
<dbReference type="InterPro" id="IPR037365">
    <property type="entry name" value="Slowmo/Ups"/>
</dbReference>
<dbReference type="KEGG" id="bgt:106073921"/>
<dbReference type="OrthoDB" id="407630at2759"/>
<reference evidence="3" key="1">
    <citation type="submission" date="2025-08" db="UniProtKB">
        <authorList>
            <consortium name="RefSeq"/>
        </authorList>
    </citation>
    <scope>IDENTIFICATION</scope>
</reference>
<dbReference type="PROSITE" id="PS50904">
    <property type="entry name" value="PRELI_MSF1"/>
    <property type="match status" value="1"/>
</dbReference>